<dbReference type="EMBL" id="CAJVQB010065592">
    <property type="protein sequence ID" value="CAG8841359.1"/>
    <property type="molecule type" value="Genomic_DNA"/>
</dbReference>
<comment type="caution">
    <text evidence="1">The sequence shown here is derived from an EMBL/GenBank/DDBJ whole genome shotgun (WGS) entry which is preliminary data.</text>
</comment>
<organism evidence="1 2">
    <name type="scientific">Gigaspora margarita</name>
    <dbReference type="NCBI Taxonomy" id="4874"/>
    <lineage>
        <taxon>Eukaryota</taxon>
        <taxon>Fungi</taxon>
        <taxon>Fungi incertae sedis</taxon>
        <taxon>Mucoromycota</taxon>
        <taxon>Glomeromycotina</taxon>
        <taxon>Glomeromycetes</taxon>
        <taxon>Diversisporales</taxon>
        <taxon>Gigasporaceae</taxon>
        <taxon>Gigaspora</taxon>
    </lineage>
</organism>
<gene>
    <name evidence="1" type="ORF">GMARGA_LOCUS35388</name>
</gene>
<accession>A0ABN7WV14</accession>
<evidence type="ECO:0000313" key="2">
    <source>
        <dbReference type="Proteomes" id="UP000789901"/>
    </source>
</evidence>
<proteinExistence type="predicted"/>
<dbReference type="Proteomes" id="UP000789901">
    <property type="component" value="Unassembled WGS sequence"/>
</dbReference>
<reference evidence="1 2" key="1">
    <citation type="submission" date="2021-06" db="EMBL/GenBank/DDBJ databases">
        <authorList>
            <person name="Kallberg Y."/>
            <person name="Tangrot J."/>
            <person name="Rosling A."/>
        </authorList>
    </citation>
    <scope>NUCLEOTIDE SEQUENCE [LARGE SCALE GENOMIC DNA]</scope>
    <source>
        <strain evidence="1 2">120-4 pot B 10/14</strain>
    </source>
</reference>
<name>A0ABN7WV14_GIGMA</name>
<sequence length="48" mass="5522">EKIIKDKFQINFTTPQILDTTLFFNPNKVANTNIESDSEQSDNSFLSK</sequence>
<protein>
    <submittedName>
        <fullName evidence="1">27074_t:CDS:1</fullName>
    </submittedName>
</protein>
<feature type="non-terminal residue" evidence="1">
    <location>
        <position position="1"/>
    </location>
</feature>
<evidence type="ECO:0000313" key="1">
    <source>
        <dbReference type="EMBL" id="CAG8841359.1"/>
    </source>
</evidence>
<keyword evidence="2" id="KW-1185">Reference proteome</keyword>